<feature type="coiled-coil region" evidence="1">
    <location>
        <begin position="111"/>
        <end position="145"/>
    </location>
</feature>
<name>A0A813KS36_POLGL</name>
<comment type="caution">
    <text evidence="3">The sequence shown here is derived from an EMBL/GenBank/DDBJ whole genome shotgun (WGS) entry which is preliminary data.</text>
</comment>
<dbReference type="Proteomes" id="UP000626109">
    <property type="component" value="Unassembled WGS sequence"/>
</dbReference>
<evidence type="ECO:0000313" key="4">
    <source>
        <dbReference type="Proteomes" id="UP000626109"/>
    </source>
</evidence>
<proteinExistence type="predicted"/>
<organism evidence="3 4">
    <name type="scientific">Polarella glacialis</name>
    <name type="common">Dinoflagellate</name>
    <dbReference type="NCBI Taxonomy" id="89957"/>
    <lineage>
        <taxon>Eukaryota</taxon>
        <taxon>Sar</taxon>
        <taxon>Alveolata</taxon>
        <taxon>Dinophyceae</taxon>
        <taxon>Suessiales</taxon>
        <taxon>Suessiaceae</taxon>
        <taxon>Polarella</taxon>
    </lineage>
</organism>
<evidence type="ECO:0000256" key="2">
    <source>
        <dbReference type="SAM" id="MobiDB-lite"/>
    </source>
</evidence>
<feature type="compositionally biased region" description="Low complexity" evidence="2">
    <location>
        <begin position="258"/>
        <end position="283"/>
    </location>
</feature>
<evidence type="ECO:0000256" key="1">
    <source>
        <dbReference type="SAM" id="Coils"/>
    </source>
</evidence>
<feature type="region of interest" description="Disordered" evidence="2">
    <location>
        <begin position="248"/>
        <end position="291"/>
    </location>
</feature>
<reference evidence="3" key="1">
    <citation type="submission" date="2021-02" db="EMBL/GenBank/DDBJ databases">
        <authorList>
            <person name="Dougan E. K."/>
            <person name="Rhodes N."/>
            <person name="Thang M."/>
            <person name="Chan C."/>
        </authorList>
    </citation>
    <scope>NUCLEOTIDE SEQUENCE</scope>
</reference>
<accession>A0A813KS36</accession>
<evidence type="ECO:0000313" key="3">
    <source>
        <dbReference type="EMBL" id="CAE8706541.1"/>
    </source>
</evidence>
<dbReference type="EMBL" id="CAJNNW010031234">
    <property type="protein sequence ID" value="CAE8706541.1"/>
    <property type="molecule type" value="Genomic_DNA"/>
</dbReference>
<dbReference type="AlphaFoldDB" id="A0A813KS36"/>
<protein>
    <submittedName>
        <fullName evidence="3">Uncharacterized protein</fullName>
    </submittedName>
</protein>
<feature type="coiled-coil region" evidence="1">
    <location>
        <begin position="9"/>
        <end position="36"/>
    </location>
</feature>
<feature type="coiled-coil region" evidence="1">
    <location>
        <begin position="198"/>
        <end position="225"/>
    </location>
</feature>
<sequence>MEDPRPSFLFKANKEIAEVRDDLIKADKQLDVVQAQNAERLEQTSELDSEVTRQCSRCAISEQRLAMLFDEQRQSSEELQEKQAAREASLSVLRNILAERREAFDRAEAGASSEKLSRQELQSELSRLREQLQTETATLRDVKIAREERTFATKSASAALAAELAVDSHLQAKTAKTAETADHEAVVATTRTRIAIVQEEHSAELQRREDLAQQLRKAVAEQVAESARVQSLEAEVAAGGDAGDVRSAVGAESSQAGSSSSTNNTNNNINNNNNNNNENNKTTASELRSELAQSEERCHLLQLSWKETEQRSSQAVAKLRGDLDGARIELQRSLREAAEAHGNEVVNLENEVQEERQRASNEVLLEQSCAEQIQRLRESRTQLLADRVVGAPQASGCATTLREELWQVKQEVSAEEMQIMDRRQRLVRAEQRQRDAKVDGDQRAMKVRSMIQDLWESLRAVRADIGD</sequence>
<keyword evidence="1" id="KW-0175">Coiled coil</keyword>
<gene>
    <name evidence="3" type="ORF">PGLA2088_LOCUS34240</name>
</gene>